<dbReference type="AlphaFoldDB" id="A0A7H1PTM7"/>
<sequence>MLRRARYSDGGIRDRPPSMCRDLRRREVYRPCRSKWMDVNTATLARRAQGSKGLLM</sequence>
<proteinExistence type="predicted"/>
<organism evidence="1 2">
    <name type="scientific">Streptomyces griseofuscus</name>
    <dbReference type="NCBI Taxonomy" id="146922"/>
    <lineage>
        <taxon>Bacteria</taxon>
        <taxon>Bacillati</taxon>
        <taxon>Actinomycetota</taxon>
        <taxon>Actinomycetes</taxon>
        <taxon>Kitasatosporales</taxon>
        <taxon>Streptomycetaceae</taxon>
        <taxon>Streptomyces</taxon>
    </lineage>
</organism>
<evidence type="ECO:0000313" key="1">
    <source>
        <dbReference type="EMBL" id="QNT91407.1"/>
    </source>
</evidence>
<gene>
    <name evidence="1" type="ORF">HEP81_01073</name>
</gene>
<reference evidence="1 2" key="1">
    <citation type="submission" date="2020-04" db="EMBL/GenBank/DDBJ databases">
        <title>Characterization and engineering of Streptomyces griseofuscus DSM40191 as a potential heterologous host for expression of BGCs.</title>
        <authorList>
            <person name="Gren T."/>
            <person name="Whitford C.M."/>
            <person name="Mohite O.S."/>
            <person name="Joergensen T.S."/>
            <person name="Nielsen J.B."/>
            <person name="Lee S.Y."/>
            <person name="Weber T."/>
        </authorList>
    </citation>
    <scope>NUCLEOTIDE SEQUENCE [LARGE SCALE GENOMIC DNA]</scope>
    <source>
        <strain evidence="1 2">DSM 40191</strain>
    </source>
</reference>
<protein>
    <submittedName>
        <fullName evidence="1">Uncharacterized protein</fullName>
    </submittedName>
</protein>
<name>A0A7H1PTM7_9ACTN</name>
<dbReference type="KEGG" id="sgf:HEP81_01073"/>
<dbReference type="Proteomes" id="UP000516422">
    <property type="component" value="Chromosome"/>
</dbReference>
<evidence type="ECO:0000313" key="2">
    <source>
        <dbReference type="Proteomes" id="UP000516422"/>
    </source>
</evidence>
<dbReference type="EMBL" id="CP051006">
    <property type="protein sequence ID" value="QNT91407.1"/>
    <property type="molecule type" value="Genomic_DNA"/>
</dbReference>
<accession>A0A7H1PTM7</accession>